<reference evidence="7 8" key="2">
    <citation type="submission" date="2024-07" db="EMBL/GenBank/DDBJ databases">
        <authorList>
            <person name="Akdeniz Z."/>
        </authorList>
    </citation>
    <scope>NUCLEOTIDE SEQUENCE [LARGE SCALE GENOMIC DNA]</scope>
</reference>
<proteinExistence type="inferred from homology"/>
<dbReference type="GO" id="GO:0006508">
    <property type="term" value="P:proteolysis"/>
    <property type="evidence" value="ECO:0007669"/>
    <property type="project" value="UniProtKB-KW"/>
</dbReference>
<dbReference type="EMBL" id="CATOUU010000646">
    <property type="protein sequence ID" value="CAI9937410.1"/>
    <property type="molecule type" value="Genomic_DNA"/>
</dbReference>
<dbReference type="GO" id="GO:0070008">
    <property type="term" value="F:serine-type exopeptidase activity"/>
    <property type="evidence" value="ECO:0007669"/>
    <property type="project" value="InterPro"/>
</dbReference>
<sequence>MFVLLSLQINQIHEPISSSEPKYFDQRVDSFSQSPASMLKTFKQRYYINSDFLQQDIFTKAILYIGGESTLKSAKGGNVTDFDVLGVISKKYNAPIYALEHRFYGESQPFHGVEELKTENLKLLSSRHAIADIVNFVQKIDRQICKDLNLQYIPGKTCVAWVVAGGSYAGAVSAWLMQQHPGLFAGAISSSGVVDARFEIPEFDTQTYAAAGQPCAQAFVQAMRDIEHNQESFMEYFGTTGKNEQDFYYFLADASLMVFQYGDWAKLCPKLISAYKLSQNVTPIFAEYMKNNFKFDSYDREYLKNSPRDGHQRQWWYQTCTEVAYFQPAPLINNIRSQKVTTQWHLDICKYAFDLELNDPTQRTNQYYGVKEVYGPDTIFTNFWQDIWHIIGITKQSQNQPNVEYIHCRDCAHCVDLHTIKESDPSELKQLRQNVVDFISNRFDNWDKSE</sequence>
<dbReference type="GO" id="GO:0008239">
    <property type="term" value="F:dipeptidyl-peptidase activity"/>
    <property type="evidence" value="ECO:0007669"/>
    <property type="project" value="TreeGrafter"/>
</dbReference>
<evidence type="ECO:0000256" key="1">
    <source>
        <dbReference type="ARBA" id="ARBA00011079"/>
    </source>
</evidence>
<dbReference type="Pfam" id="PF05577">
    <property type="entry name" value="Peptidase_S28"/>
    <property type="match status" value="2"/>
</dbReference>
<dbReference type="InterPro" id="IPR029058">
    <property type="entry name" value="AB_hydrolase_fold"/>
</dbReference>
<comment type="similarity">
    <text evidence="1">Belongs to the peptidase S28 family.</text>
</comment>
<reference evidence="6" key="1">
    <citation type="submission" date="2023-06" db="EMBL/GenBank/DDBJ databases">
        <authorList>
            <person name="Kurt Z."/>
        </authorList>
    </citation>
    <scope>NUCLEOTIDE SEQUENCE</scope>
</reference>
<organism evidence="6">
    <name type="scientific">Hexamita inflata</name>
    <dbReference type="NCBI Taxonomy" id="28002"/>
    <lineage>
        <taxon>Eukaryota</taxon>
        <taxon>Metamonada</taxon>
        <taxon>Diplomonadida</taxon>
        <taxon>Hexamitidae</taxon>
        <taxon>Hexamitinae</taxon>
        <taxon>Hexamita</taxon>
    </lineage>
</organism>
<dbReference type="PANTHER" id="PTHR11010">
    <property type="entry name" value="PROTEASE S28 PRO-X CARBOXYPEPTIDASE-RELATED"/>
    <property type="match status" value="1"/>
</dbReference>
<dbReference type="EMBL" id="CAXDID020000118">
    <property type="protein sequence ID" value="CAL6030824.1"/>
    <property type="molecule type" value="Genomic_DNA"/>
</dbReference>
<evidence type="ECO:0000256" key="5">
    <source>
        <dbReference type="ARBA" id="ARBA00023180"/>
    </source>
</evidence>
<evidence type="ECO:0000256" key="2">
    <source>
        <dbReference type="ARBA" id="ARBA00022670"/>
    </source>
</evidence>
<keyword evidence="4" id="KW-0378">Hydrolase</keyword>
<keyword evidence="2" id="KW-0645">Protease</keyword>
<dbReference type="PANTHER" id="PTHR11010:SF11">
    <property type="entry name" value="THYMUS-SPECIFIC SERINE PROTEASE"/>
    <property type="match status" value="1"/>
</dbReference>
<evidence type="ECO:0000313" key="6">
    <source>
        <dbReference type="EMBL" id="CAI9937410.1"/>
    </source>
</evidence>
<evidence type="ECO:0000256" key="4">
    <source>
        <dbReference type="ARBA" id="ARBA00022801"/>
    </source>
</evidence>
<comment type="caution">
    <text evidence="6">The sequence shown here is derived from an EMBL/GenBank/DDBJ whole genome shotgun (WGS) entry which is preliminary data.</text>
</comment>
<protein>
    <submittedName>
        <fullName evidence="6">Serine peptidase</fullName>
    </submittedName>
    <submittedName>
        <fullName evidence="7">Serine_peptidase</fullName>
    </submittedName>
</protein>
<keyword evidence="5" id="KW-0325">Glycoprotein</keyword>
<evidence type="ECO:0000313" key="8">
    <source>
        <dbReference type="Proteomes" id="UP001642409"/>
    </source>
</evidence>
<dbReference type="InterPro" id="IPR008758">
    <property type="entry name" value="Peptidase_S28"/>
</dbReference>
<name>A0AA86PE02_9EUKA</name>
<dbReference type="SUPFAM" id="SSF53474">
    <property type="entry name" value="alpha/beta-Hydrolases"/>
    <property type="match status" value="1"/>
</dbReference>
<accession>A0AA86PE02</accession>
<keyword evidence="8" id="KW-1185">Reference proteome</keyword>
<dbReference type="AlphaFoldDB" id="A0AA86PE02"/>
<evidence type="ECO:0000256" key="3">
    <source>
        <dbReference type="ARBA" id="ARBA00022729"/>
    </source>
</evidence>
<keyword evidence="3" id="KW-0732">Signal</keyword>
<dbReference type="Proteomes" id="UP001642409">
    <property type="component" value="Unassembled WGS sequence"/>
</dbReference>
<evidence type="ECO:0000313" key="7">
    <source>
        <dbReference type="EMBL" id="CAL6030824.1"/>
    </source>
</evidence>
<gene>
    <name evidence="6" type="ORF">HINF_LOCUS25055</name>
    <name evidence="7" type="ORF">HINF_LOCUS33701</name>
</gene>
<dbReference type="Gene3D" id="3.40.50.1820">
    <property type="entry name" value="alpha/beta hydrolase"/>
    <property type="match status" value="2"/>
</dbReference>